<proteinExistence type="predicted"/>
<gene>
    <name evidence="2" type="ORF">GCM10009096_00670</name>
</gene>
<keyword evidence="1" id="KW-0732">Signal</keyword>
<evidence type="ECO:0000256" key="1">
    <source>
        <dbReference type="SAM" id="SignalP"/>
    </source>
</evidence>
<feature type="chain" id="PRO_5046450922" evidence="1">
    <location>
        <begin position="29"/>
        <end position="121"/>
    </location>
</feature>
<dbReference type="EMBL" id="BAAAEM010000002">
    <property type="protein sequence ID" value="GAA0464076.1"/>
    <property type="molecule type" value="Genomic_DNA"/>
</dbReference>
<evidence type="ECO:0000313" key="2">
    <source>
        <dbReference type="EMBL" id="GAA0464076.1"/>
    </source>
</evidence>
<organism evidence="2 3">
    <name type="scientific">Parasphingorhabdus litoris</name>
    <dbReference type="NCBI Taxonomy" id="394733"/>
    <lineage>
        <taxon>Bacteria</taxon>
        <taxon>Pseudomonadati</taxon>
        <taxon>Pseudomonadota</taxon>
        <taxon>Alphaproteobacteria</taxon>
        <taxon>Sphingomonadales</taxon>
        <taxon>Sphingomonadaceae</taxon>
        <taxon>Parasphingorhabdus</taxon>
    </lineage>
</organism>
<evidence type="ECO:0000313" key="3">
    <source>
        <dbReference type="Proteomes" id="UP001500713"/>
    </source>
</evidence>
<dbReference type="Proteomes" id="UP001500713">
    <property type="component" value="Unassembled WGS sequence"/>
</dbReference>
<accession>A0ABN0ZZU0</accession>
<feature type="signal peptide" evidence="1">
    <location>
        <begin position="1"/>
        <end position="28"/>
    </location>
</feature>
<comment type="caution">
    <text evidence="2">The sequence shown here is derived from an EMBL/GenBank/DDBJ whole genome shotgun (WGS) entry which is preliminary data.</text>
</comment>
<name>A0ABN0ZZU0_9SPHN</name>
<keyword evidence="3" id="KW-1185">Reference proteome</keyword>
<sequence>MIFLSKIGALVSSIAVICLLIFASPVSAAQQWTGARQIDQLYPNSFGLIFYVEGSDLRPSGYNGPCPGNRMFIGKTHPNYEVMASVLILAFGSSFPVNLNFESTTLSSCDIAVNRATVAKQ</sequence>
<reference evidence="2 3" key="1">
    <citation type="journal article" date="2019" name="Int. J. Syst. Evol. Microbiol.">
        <title>The Global Catalogue of Microorganisms (GCM) 10K type strain sequencing project: providing services to taxonomists for standard genome sequencing and annotation.</title>
        <authorList>
            <consortium name="The Broad Institute Genomics Platform"/>
            <consortium name="The Broad Institute Genome Sequencing Center for Infectious Disease"/>
            <person name="Wu L."/>
            <person name="Ma J."/>
        </authorList>
    </citation>
    <scope>NUCLEOTIDE SEQUENCE [LARGE SCALE GENOMIC DNA]</scope>
    <source>
        <strain evidence="2 3">JCM 14162</strain>
    </source>
</reference>
<protein>
    <submittedName>
        <fullName evidence="2">Uncharacterized protein</fullName>
    </submittedName>
</protein>
<dbReference type="RefSeq" id="WP_229954371.1">
    <property type="nucleotide sequence ID" value="NZ_BAAAEM010000002.1"/>
</dbReference>